<keyword evidence="5 8" id="KW-0812">Transmembrane</keyword>
<dbReference type="NCBIfam" id="TIGR00155">
    <property type="entry name" value="pqiA_fam"/>
    <property type="match status" value="1"/>
</dbReference>
<evidence type="ECO:0000313" key="10">
    <source>
        <dbReference type="Proteomes" id="UP000704611"/>
    </source>
</evidence>
<feature type="transmembrane region" description="Helical" evidence="8">
    <location>
        <begin position="68"/>
        <end position="91"/>
    </location>
</feature>
<feature type="transmembrane region" description="Helical" evidence="8">
    <location>
        <begin position="320"/>
        <end position="345"/>
    </location>
</feature>
<dbReference type="PANTHER" id="PTHR30462">
    <property type="entry name" value="INTERMEMBRANE TRANSPORT PROTEIN PQIB-RELATED"/>
    <property type="match status" value="1"/>
</dbReference>
<evidence type="ECO:0000256" key="1">
    <source>
        <dbReference type="ARBA" id="ARBA00004429"/>
    </source>
</evidence>
<proteinExistence type="inferred from homology"/>
<comment type="subcellular location">
    <subcellularLocation>
        <location evidence="1">Cell inner membrane</location>
        <topology evidence="1">Multi-pass membrane protein</topology>
    </subcellularLocation>
</comment>
<dbReference type="InterPro" id="IPR005219">
    <property type="entry name" value="PqiA-like_proteobact"/>
</dbReference>
<keyword evidence="6 8" id="KW-1133">Transmembrane helix</keyword>
<evidence type="ECO:0000256" key="4">
    <source>
        <dbReference type="ARBA" id="ARBA00022519"/>
    </source>
</evidence>
<keyword evidence="7 8" id="KW-0472">Membrane</keyword>
<protein>
    <submittedName>
        <fullName evidence="9">PqiA/YebS family transporter subunit</fullName>
    </submittedName>
</protein>
<evidence type="ECO:0000256" key="7">
    <source>
        <dbReference type="ARBA" id="ARBA00023136"/>
    </source>
</evidence>
<reference evidence="9 10" key="1">
    <citation type="submission" date="2021-06" db="EMBL/GenBank/DDBJ databases">
        <title>Rheinheimera indica sp. nov., isolated from deep-sea sediment.</title>
        <authorList>
            <person name="Wang Z."/>
            <person name="Zhang X.-Y."/>
        </authorList>
    </citation>
    <scope>NUCLEOTIDE SEQUENCE [LARGE SCALE GENOMIC DNA]</scope>
    <source>
        <strain evidence="9 10">SM2107</strain>
    </source>
</reference>
<name>A0ABS6MIZ1_9GAMM</name>
<dbReference type="Proteomes" id="UP000704611">
    <property type="component" value="Unassembled WGS sequence"/>
</dbReference>
<evidence type="ECO:0000256" key="5">
    <source>
        <dbReference type="ARBA" id="ARBA00022692"/>
    </source>
</evidence>
<feature type="transmembrane region" description="Helical" evidence="8">
    <location>
        <begin position="111"/>
        <end position="137"/>
    </location>
</feature>
<dbReference type="InterPro" id="IPR007498">
    <property type="entry name" value="PqiA-like"/>
</dbReference>
<keyword evidence="4" id="KW-0997">Cell inner membrane</keyword>
<dbReference type="InterPro" id="IPR051800">
    <property type="entry name" value="PqiA-PqiB_transport"/>
</dbReference>
<dbReference type="EMBL" id="JAHRID010000001">
    <property type="protein sequence ID" value="MBV2128291.1"/>
    <property type="molecule type" value="Genomic_DNA"/>
</dbReference>
<evidence type="ECO:0000256" key="2">
    <source>
        <dbReference type="ARBA" id="ARBA00007555"/>
    </source>
</evidence>
<feature type="transmembrane region" description="Helical" evidence="8">
    <location>
        <begin position="366"/>
        <end position="387"/>
    </location>
</feature>
<evidence type="ECO:0000256" key="8">
    <source>
        <dbReference type="SAM" id="Phobius"/>
    </source>
</evidence>
<evidence type="ECO:0000256" key="3">
    <source>
        <dbReference type="ARBA" id="ARBA00022475"/>
    </source>
</evidence>
<evidence type="ECO:0000256" key="6">
    <source>
        <dbReference type="ARBA" id="ARBA00022989"/>
    </source>
</evidence>
<keyword evidence="10" id="KW-1185">Reference proteome</keyword>
<organism evidence="9 10">
    <name type="scientific">Arsukibacterium indicum</name>
    <dbReference type="NCBI Taxonomy" id="2848612"/>
    <lineage>
        <taxon>Bacteria</taxon>
        <taxon>Pseudomonadati</taxon>
        <taxon>Pseudomonadota</taxon>
        <taxon>Gammaproteobacteria</taxon>
        <taxon>Chromatiales</taxon>
        <taxon>Chromatiaceae</taxon>
        <taxon>Arsukibacterium</taxon>
    </lineage>
</organism>
<evidence type="ECO:0000313" key="9">
    <source>
        <dbReference type="EMBL" id="MBV2128291.1"/>
    </source>
</evidence>
<dbReference type="Pfam" id="PF04403">
    <property type="entry name" value="PqiA"/>
    <property type="match status" value="2"/>
</dbReference>
<gene>
    <name evidence="9" type="ORF">KQY15_04185</name>
</gene>
<comment type="caution">
    <text evidence="9">The sequence shown here is derived from an EMBL/GenBank/DDBJ whole genome shotgun (WGS) entry which is preliminary data.</text>
</comment>
<feature type="transmembrane region" description="Helical" evidence="8">
    <location>
        <begin position="273"/>
        <end position="292"/>
    </location>
</feature>
<feature type="transmembrane region" description="Helical" evidence="8">
    <location>
        <begin position="184"/>
        <end position="201"/>
    </location>
</feature>
<keyword evidence="3" id="KW-1003">Cell membrane</keyword>
<comment type="similarity">
    <text evidence="2">Belongs to the PqiA family.</text>
</comment>
<accession>A0ABS6MIZ1</accession>
<dbReference type="RefSeq" id="WP_217667465.1">
    <property type="nucleotide sequence ID" value="NZ_JAHRID010000001.1"/>
</dbReference>
<feature type="transmembrane region" description="Helical" evidence="8">
    <location>
        <begin position="393"/>
        <end position="416"/>
    </location>
</feature>
<feature type="transmembrane region" description="Helical" evidence="8">
    <location>
        <begin position="158"/>
        <end position="178"/>
    </location>
</feature>
<sequence>MKTSADTAARQVQYSGRTDSRDNAEIVLCPHCDLLQQLPALAPGEEAHCLRCHYQLDARQHNPVARPALYAASALLMLVLANLFPFVSMAIAGNRSEIHFFDTSAVLFTEYHQVLAILTWLFIQAVPAFCMMAVIYLKAGMRYNLPARIWVARVLYMLKPWSMVDIFLMGLLISFVKLVATAEISLGMSFWAFCLFCLLHLRTFQVLDRHALWASIAPNPQPLTKISAGCSGLEQQLKLCQCCTAVLPIQQRHCSRCHTKVTSRIPASLQKTLALLVTACVLYIPANILPIMRTVSFGEVTDSTIISGFILMWQDGEYPVAIVIFLASVVIPIVKIVVMFWLCYLAMRPRQLTGKYSGNIYRLVDWVGRWSMVDVLVVAFMAALVRFGLLASVYPGIAAVLFAAVVITTMLAAVSFDPRLLWDNQQPCKNTSCQYQTAKGVTT</sequence>
<dbReference type="PANTHER" id="PTHR30462:SF3">
    <property type="entry name" value="INTERMEMBRANE TRANSPORT PROTEIN PQIA"/>
    <property type="match status" value="1"/>
</dbReference>